<evidence type="ECO:0000256" key="3">
    <source>
        <dbReference type="ARBA" id="ARBA00022832"/>
    </source>
</evidence>
<keyword evidence="2 8" id="KW-0436">Ligase</keyword>
<evidence type="ECO:0000256" key="2">
    <source>
        <dbReference type="ARBA" id="ARBA00022598"/>
    </source>
</evidence>
<evidence type="ECO:0000313" key="9">
    <source>
        <dbReference type="Proteomes" id="UP000310597"/>
    </source>
</evidence>
<dbReference type="GO" id="GO:0006633">
    <property type="term" value="P:fatty acid biosynthetic process"/>
    <property type="evidence" value="ECO:0007669"/>
    <property type="project" value="TreeGrafter"/>
</dbReference>
<dbReference type="InterPro" id="IPR040097">
    <property type="entry name" value="FAAL/FAAC"/>
</dbReference>
<gene>
    <name evidence="8" type="ORF">FBT96_04580</name>
</gene>
<evidence type="ECO:0000256" key="4">
    <source>
        <dbReference type="ARBA" id="ARBA00023098"/>
    </source>
</evidence>
<dbReference type="AlphaFoldDB" id="A0A4U1JUN3"/>
<comment type="similarity">
    <text evidence="1">Belongs to the ATP-dependent AMP-binding enzyme family.</text>
</comment>
<dbReference type="Proteomes" id="UP000310597">
    <property type="component" value="Unassembled WGS sequence"/>
</dbReference>
<dbReference type="SUPFAM" id="SSF56801">
    <property type="entry name" value="Acetyl-CoA synthetase-like"/>
    <property type="match status" value="1"/>
</dbReference>
<dbReference type="InterPro" id="IPR045851">
    <property type="entry name" value="AMP-bd_C_sf"/>
</dbReference>
<dbReference type="Pfam" id="PF23024">
    <property type="entry name" value="AMP-dom_DIP2-like"/>
    <property type="match status" value="1"/>
</dbReference>
<reference evidence="8 9" key="1">
    <citation type="submission" date="2019-04" db="EMBL/GenBank/DDBJ databases">
        <title>Draft Whole-Genome sequence of the purple photosynthetic bacterium Rhodobacter capsulatus SP108 with an indigenous class A beta-lactamase.</title>
        <authorList>
            <person name="Robertson S."/>
            <person name="Meyer T.E."/>
            <person name="Kyndt J.A."/>
        </authorList>
    </citation>
    <scope>NUCLEOTIDE SEQUENCE [LARGE SCALE GENOMIC DNA]</scope>
    <source>
        <strain evidence="8 9">SP108</strain>
    </source>
</reference>
<feature type="domain" description="AMP-binding enzyme C-terminal" evidence="7">
    <location>
        <begin position="452"/>
        <end position="562"/>
    </location>
</feature>
<feature type="domain" description="AMP-dependent synthetase/ligase" evidence="6">
    <location>
        <begin position="26"/>
        <end position="408"/>
    </location>
</feature>
<dbReference type="Gene3D" id="3.40.50.12780">
    <property type="entry name" value="N-terminal domain of ligase-like"/>
    <property type="match status" value="1"/>
</dbReference>
<evidence type="ECO:0000256" key="5">
    <source>
        <dbReference type="SAM" id="MobiDB-lite"/>
    </source>
</evidence>
<evidence type="ECO:0000259" key="6">
    <source>
        <dbReference type="Pfam" id="PF00501"/>
    </source>
</evidence>
<dbReference type="InterPro" id="IPR042099">
    <property type="entry name" value="ANL_N_sf"/>
</dbReference>
<dbReference type="OrthoDB" id="9803968at2"/>
<dbReference type="GO" id="GO:0070566">
    <property type="term" value="F:adenylyltransferase activity"/>
    <property type="evidence" value="ECO:0007669"/>
    <property type="project" value="TreeGrafter"/>
</dbReference>
<sequence length="581" mass="61027">MMAQTTGPGGLAPLPTDQTTTLAQVLQRHAQSRPDKIALRFLDRGEGEGQSLTYADLDRQARLWAAELLARGARGRTVLLVYPPGLPFVIGFWACLYAGAIAVPTPFITPARSAPRIAAIAADARPCLVLSAAALAAEATIRGAVAAVRPDLDWIATDGPAPAGDPPPPAPPHPEDPAFLQYTSGSTADPRGVIVTQGNLIANMKMIREAFAHDSETRMVSWLPLFHDMGLVGGMLQPLYLGAETVLMAPMDFIQRPLRWLQAIARHRATSSGGPNFAYALCAERLRPEQLEGLDLSSWRVAFCGAEPVRAEDLRRFAARLAPAGFDPRALFPCYGMAETTLFVSGGPAGSGLATLPGAPDLPERVICGLGAAGQALAIVDPETRERLPEGKVGEIWVAGPHVGAGYWQQPERSRDSFGARIAGEDGPAFLRTGDLGQMSGGGLAVVGRLKDIVIIRGAKHHPEDIEAAATRAHPALSATAAAFAVPQDGAEALVVVQEVKRGHQADPALDLAAQAVVAAICEGFGVRPLEVVLVRPGTLPRTTSNKIRRGACRAAYLAAELARCPAAPKECVAISGGSDG</sequence>
<evidence type="ECO:0000259" key="7">
    <source>
        <dbReference type="Pfam" id="PF23024"/>
    </source>
</evidence>
<dbReference type="GO" id="GO:0005886">
    <property type="term" value="C:plasma membrane"/>
    <property type="evidence" value="ECO:0007669"/>
    <property type="project" value="TreeGrafter"/>
</dbReference>
<dbReference type="Gene3D" id="3.30.300.30">
    <property type="match status" value="1"/>
</dbReference>
<dbReference type="PANTHER" id="PTHR22754">
    <property type="entry name" value="DISCO-INTERACTING PROTEIN 2 DIP2 -RELATED"/>
    <property type="match status" value="1"/>
</dbReference>
<dbReference type="EMBL" id="SWJZ01000014">
    <property type="protein sequence ID" value="TKD22894.1"/>
    <property type="molecule type" value="Genomic_DNA"/>
</dbReference>
<dbReference type="GO" id="GO:0016874">
    <property type="term" value="F:ligase activity"/>
    <property type="evidence" value="ECO:0007669"/>
    <property type="project" value="UniProtKB-KW"/>
</dbReference>
<dbReference type="InterPro" id="IPR025110">
    <property type="entry name" value="AMP-bd_C"/>
</dbReference>
<dbReference type="GO" id="GO:0071766">
    <property type="term" value="P:Actinobacterium-type cell wall biogenesis"/>
    <property type="evidence" value="ECO:0007669"/>
    <property type="project" value="UniProtKB-ARBA"/>
</dbReference>
<dbReference type="InterPro" id="IPR000873">
    <property type="entry name" value="AMP-dep_synth/lig_dom"/>
</dbReference>
<feature type="region of interest" description="Disordered" evidence="5">
    <location>
        <begin position="157"/>
        <end position="187"/>
    </location>
</feature>
<dbReference type="CDD" id="cd05931">
    <property type="entry name" value="FAAL"/>
    <property type="match status" value="1"/>
</dbReference>
<organism evidence="8 9">
    <name type="scientific">Rhodobacter capsulatus</name>
    <name type="common">Rhodopseudomonas capsulata</name>
    <dbReference type="NCBI Taxonomy" id="1061"/>
    <lineage>
        <taxon>Bacteria</taxon>
        <taxon>Pseudomonadati</taxon>
        <taxon>Pseudomonadota</taxon>
        <taxon>Alphaproteobacteria</taxon>
        <taxon>Rhodobacterales</taxon>
        <taxon>Rhodobacter group</taxon>
        <taxon>Rhodobacter</taxon>
    </lineage>
</organism>
<dbReference type="Pfam" id="PF00501">
    <property type="entry name" value="AMP-binding"/>
    <property type="match status" value="1"/>
</dbReference>
<dbReference type="PANTHER" id="PTHR22754:SF32">
    <property type="entry name" value="DISCO-INTERACTING PROTEIN 2"/>
    <property type="match status" value="1"/>
</dbReference>
<evidence type="ECO:0000256" key="1">
    <source>
        <dbReference type="ARBA" id="ARBA00006432"/>
    </source>
</evidence>
<dbReference type="FunFam" id="3.40.50.12780:FF:000013">
    <property type="entry name" value="Long-chain-fatty-acid--AMP ligase FadD32"/>
    <property type="match status" value="1"/>
</dbReference>
<proteinExistence type="inferred from homology"/>
<evidence type="ECO:0000313" key="8">
    <source>
        <dbReference type="EMBL" id="TKD22894.1"/>
    </source>
</evidence>
<accession>A0A4U1JUN3</accession>
<comment type="caution">
    <text evidence="8">The sequence shown here is derived from an EMBL/GenBank/DDBJ whole genome shotgun (WGS) entry which is preliminary data.</text>
</comment>
<feature type="compositionally biased region" description="Pro residues" evidence="5">
    <location>
        <begin position="163"/>
        <end position="172"/>
    </location>
</feature>
<keyword evidence="3" id="KW-0276">Fatty acid metabolism</keyword>
<protein>
    <submittedName>
        <fullName evidence="8">Fatty acyl-AMP ligase</fullName>
    </submittedName>
</protein>
<keyword evidence="4" id="KW-0443">Lipid metabolism</keyword>
<name>A0A4U1JUN3_RHOCA</name>